<sequence length="788" mass="87761">MTTIEPQSPESALDARVEDYLEDKLQSAADLDTLDALLETVDLQRTQLQTQLDTAVRELDAARRTTDDRHGLMQERIAEFRALQDSIDERVRATVASDAPSEAIARLQRPMQKLKAVELAKKYLVLLQDVERLRKEAKVHLPASPKAALEPYAQLKELALKLRGLPGSEELHLVDHVEAVTENLWAEMKKIMSDELEVVLKQRGWPRVDPQSEMDDEWIACVEKLVDIQMPEILYSPETVPLLPVDVMAHIFVAEFRFHFLSDKPTSKAQSVGSHCLPWFLSTIEKWEDFFRDNLTPVLAAKLHDTPAAAKTVYADPVCALVTSMLVVMREKVHAVAKEAAGNTPFLSTFIAQLVSFDETIRSRFNYDGGDAENGWPGLTAEVLANHFEVWFEAERKFALERFETILEAPDARKIDYDYAVAGKMKPTFAAVRVADLLRTITAKYEGLRSLKYKVRFLTRIQLDILDGYHERLKGSLEAYQSMTSALGRTLHGATKEQLAALEGLGALETLCKVIGSADHIVNALTDWGDEEFFTELWDELQTASGSGSSSELDGEQDITSSRSNNGAIFDETIAAYSSRRRAAEDILVSTLADAQLKAFRAYTQRPQWTTIGDADTLDPSQLSITAELDLPLSKLRENFDFLYRALSSASYRRVWHGALSKLQDLLWNSVLMKHQFTTLGAVQFAHDGQALAAVIERHLSGGSSALEELREAMELLRLPVAPPEDAAAAAAAAGGGGMTLKQASERAFTDNDAARALLEEMQLQSLTPATARHVLQRRVENNENTGW</sequence>
<dbReference type="OrthoDB" id="2189254at2759"/>
<organism evidence="2 3">
    <name type="scientific">Cordyceps javanica</name>
    <dbReference type="NCBI Taxonomy" id="43265"/>
    <lineage>
        <taxon>Eukaryota</taxon>
        <taxon>Fungi</taxon>
        <taxon>Dikarya</taxon>
        <taxon>Ascomycota</taxon>
        <taxon>Pezizomycotina</taxon>
        <taxon>Sordariomycetes</taxon>
        <taxon>Hypocreomycetidae</taxon>
        <taxon>Hypocreales</taxon>
        <taxon>Cordycipitaceae</taxon>
        <taxon>Cordyceps</taxon>
    </lineage>
</organism>
<dbReference type="GO" id="GO:0006888">
    <property type="term" value="P:endoplasmic reticulum to Golgi vesicle-mediated transport"/>
    <property type="evidence" value="ECO:0007669"/>
    <property type="project" value="InterPro"/>
</dbReference>
<dbReference type="Pfam" id="PF04437">
    <property type="entry name" value="RINT1_TIP1"/>
    <property type="match status" value="1"/>
</dbReference>
<feature type="region of interest" description="Disordered" evidence="1">
    <location>
        <begin position="545"/>
        <end position="564"/>
    </location>
</feature>
<dbReference type="InterPro" id="IPR042044">
    <property type="entry name" value="EXOC6PINT-1/Sec15/Tip20_C_dom2"/>
</dbReference>
<dbReference type="STRING" id="43265.A0A545W8H2"/>
<dbReference type="InterPro" id="IPR007528">
    <property type="entry name" value="RINT1_Tip20"/>
</dbReference>
<dbReference type="GO" id="GO:0070939">
    <property type="term" value="C:Dsl1/NZR complex"/>
    <property type="evidence" value="ECO:0007669"/>
    <property type="project" value="InterPro"/>
</dbReference>
<gene>
    <name evidence="2" type="ORF">IF1G_03056</name>
</gene>
<dbReference type="AlphaFoldDB" id="A0A545W8H2"/>
<evidence type="ECO:0000313" key="3">
    <source>
        <dbReference type="Proteomes" id="UP000315783"/>
    </source>
</evidence>
<evidence type="ECO:0000256" key="1">
    <source>
        <dbReference type="SAM" id="MobiDB-lite"/>
    </source>
</evidence>
<evidence type="ECO:0000313" key="2">
    <source>
        <dbReference type="EMBL" id="TQV98976.1"/>
    </source>
</evidence>
<reference evidence="2 3" key="1">
    <citation type="journal article" date="2019" name="Appl. Microbiol. Biotechnol.">
        <title>Genome sequence of Isaria javanica and comparative genome analysis insights into family S53 peptidase evolution in fungal entomopathogens.</title>
        <authorList>
            <person name="Lin R."/>
            <person name="Zhang X."/>
            <person name="Xin B."/>
            <person name="Zou M."/>
            <person name="Gao Y."/>
            <person name="Qin F."/>
            <person name="Hu Q."/>
            <person name="Xie B."/>
            <person name="Cheng X."/>
        </authorList>
    </citation>
    <scope>NUCLEOTIDE SEQUENCE [LARGE SCALE GENOMIC DNA]</scope>
    <source>
        <strain evidence="2 3">IJ1G</strain>
    </source>
</reference>
<dbReference type="PANTHER" id="PTHR13520:SF0">
    <property type="entry name" value="RAD50-INTERACTING PROTEIN 1"/>
    <property type="match status" value="1"/>
</dbReference>
<dbReference type="PANTHER" id="PTHR13520">
    <property type="entry name" value="RAD50-INTERACTING PROTEIN 1 RINT-1"/>
    <property type="match status" value="1"/>
</dbReference>
<accession>A0A545W8H2</accession>
<dbReference type="Gene3D" id="1.20.58.670">
    <property type="entry name" value="Dsl1p vesicle tethering complex, Tip20p subunit, domain D"/>
    <property type="match status" value="1"/>
</dbReference>
<comment type="caution">
    <text evidence="2">The sequence shown here is derived from an EMBL/GenBank/DDBJ whole genome shotgun (WGS) entry which is preliminary data.</text>
</comment>
<protein>
    <submittedName>
        <fullName evidence="2">RINT-1 family protein</fullName>
    </submittedName>
</protein>
<keyword evidence="3" id="KW-1185">Reference proteome</keyword>
<dbReference type="GO" id="GO:0060628">
    <property type="term" value="P:regulation of ER to Golgi vesicle-mediated transport"/>
    <property type="evidence" value="ECO:0007669"/>
    <property type="project" value="TreeGrafter"/>
</dbReference>
<dbReference type="Proteomes" id="UP000315783">
    <property type="component" value="Unassembled WGS sequence"/>
</dbReference>
<proteinExistence type="predicted"/>
<dbReference type="EMBL" id="SPUK01000003">
    <property type="protein sequence ID" value="TQV98976.1"/>
    <property type="molecule type" value="Genomic_DNA"/>
</dbReference>
<name>A0A545W8H2_9HYPO</name>
<dbReference type="GO" id="GO:0006890">
    <property type="term" value="P:retrograde vesicle-mediated transport, Golgi to endoplasmic reticulum"/>
    <property type="evidence" value="ECO:0007669"/>
    <property type="project" value="InterPro"/>
</dbReference>
<dbReference type="PROSITE" id="PS51386">
    <property type="entry name" value="RINT1_TIP20"/>
    <property type="match status" value="1"/>
</dbReference>